<dbReference type="SUPFAM" id="SSF90229">
    <property type="entry name" value="CCCH zinc finger"/>
    <property type="match status" value="2"/>
</dbReference>
<feature type="region of interest" description="Disordered" evidence="6">
    <location>
        <begin position="99"/>
        <end position="141"/>
    </location>
</feature>
<feature type="compositionally biased region" description="Gly residues" evidence="6">
    <location>
        <begin position="104"/>
        <end position="113"/>
    </location>
</feature>
<feature type="compositionally biased region" description="Polar residues" evidence="6">
    <location>
        <begin position="116"/>
        <end position="132"/>
    </location>
</feature>
<dbReference type="AlphaFoldDB" id="A0A7J6PC00"/>
<feature type="region of interest" description="Disordered" evidence="6">
    <location>
        <begin position="434"/>
        <end position="486"/>
    </location>
</feature>
<feature type="region of interest" description="Disordered" evidence="6">
    <location>
        <begin position="1"/>
        <end position="20"/>
    </location>
</feature>
<dbReference type="GO" id="GO:0005634">
    <property type="term" value="C:nucleus"/>
    <property type="evidence" value="ECO:0007669"/>
    <property type="project" value="TreeGrafter"/>
</dbReference>
<protein>
    <recommendedName>
        <fullName evidence="7">C3H1-type domain-containing protein</fullName>
    </recommendedName>
</protein>
<dbReference type="OrthoDB" id="435024at2759"/>
<keyword evidence="1 5" id="KW-0479">Metal-binding</keyword>
<keyword evidence="3 5" id="KW-0863">Zinc-finger</keyword>
<sequence length="486" mass="51282">MSLPLSQLQNQQQQPQSNQLVGQDTFGQMDASDSMGMNPQGMAGAMSMGQRPAGNPGGGVPHRELYRKTRMCKYFLQGYCVHGDQCDHAHDVSELRHLPDMRPGGYGHGGGAGRQVSDTAPTSPGSTESHPSGTGDAGSHEREVFRKTRMCKYFQQGYCVHGSDCNYAHDWSEIRHVPDLRKSKSNQFPGAAGVEPKDAQFMNAAAAAAASRAPYVADSGATDAAVLAALSSTAAALNENPNLLVTGPDSSTGLPASQKAMSNTMTASDFLEQAQLLDQIAKALEQLNGSADSSAFTAGDEVRLRLRSYTGGQDMIAALVDDPPDNFPSITDSFPTVPAPGLDADAPAFVPQQQHQQQQAAAPTSTSSSSTNEKGHYTKSCAGTLLVPPTTEPSESRQARPRGLSGWKPLESIDNVESRSRTLSQIATILEARRRLPSFNPQPSSSQASSQFGAGSSTLPNDAGSYTQQLSGSNNAVGGRVEQPSA</sequence>
<evidence type="ECO:0000256" key="4">
    <source>
        <dbReference type="ARBA" id="ARBA00022833"/>
    </source>
</evidence>
<feature type="region of interest" description="Disordered" evidence="6">
    <location>
        <begin position="26"/>
        <end position="62"/>
    </location>
</feature>
<evidence type="ECO:0000313" key="9">
    <source>
        <dbReference type="Proteomes" id="UP000541610"/>
    </source>
</evidence>
<dbReference type="SMART" id="SM00356">
    <property type="entry name" value="ZnF_C3H1"/>
    <property type="match status" value="2"/>
</dbReference>
<feature type="compositionally biased region" description="Polar residues" evidence="6">
    <location>
        <begin position="458"/>
        <end position="476"/>
    </location>
</feature>
<dbReference type="EMBL" id="JABANP010000042">
    <property type="protein sequence ID" value="KAF4693679.1"/>
    <property type="molecule type" value="Genomic_DNA"/>
</dbReference>
<name>A0A7J6PC00_PEROL</name>
<comment type="caution">
    <text evidence="8">The sequence shown here is derived from an EMBL/GenBank/DDBJ whole genome shotgun (WGS) entry which is preliminary data.</text>
</comment>
<dbReference type="PANTHER" id="PTHR13119:SF12">
    <property type="entry name" value="PROTEIN SUPPRESSOR OF SABLE"/>
    <property type="match status" value="1"/>
</dbReference>
<accession>A0A7J6PC00</accession>
<feature type="zinc finger region" description="C3H1-type" evidence="5">
    <location>
        <begin position="66"/>
        <end position="93"/>
    </location>
</feature>
<reference evidence="8 9" key="1">
    <citation type="submission" date="2020-04" db="EMBL/GenBank/DDBJ databases">
        <title>Perkinsus olseni comparative genomics.</title>
        <authorList>
            <person name="Bogema D.R."/>
        </authorList>
    </citation>
    <scope>NUCLEOTIDE SEQUENCE [LARGE SCALE GENOMIC DNA]</scope>
    <source>
        <strain evidence="8">00978-12</strain>
    </source>
</reference>
<feature type="domain" description="C3H1-type" evidence="7">
    <location>
        <begin position="145"/>
        <end position="172"/>
    </location>
</feature>
<evidence type="ECO:0000259" key="7">
    <source>
        <dbReference type="PROSITE" id="PS50103"/>
    </source>
</evidence>
<evidence type="ECO:0000256" key="5">
    <source>
        <dbReference type="PROSITE-ProRule" id="PRU00723"/>
    </source>
</evidence>
<feature type="region of interest" description="Disordered" evidence="6">
    <location>
        <begin position="326"/>
        <end position="409"/>
    </location>
</feature>
<dbReference type="InterPro" id="IPR036855">
    <property type="entry name" value="Znf_CCCH_sf"/>
</dbReference>
<evidence type="ECO:0000256" key="1">
    <source>
        <dbReference type="ARBA" id="ARBA00022723"/>
    </source>
</evidence>
<dbReference type="InterPro" id="IPR045124">
    <property type="entry name" value="Su(sable)-like"/>
</dbReference>
<feature type="zinc finger region" description="C3H1-type" evidence="5">
    <location>
        <begin position="145"/>
        <end position="172"/>
    </location>
</feature>
<dbReference type="PANTHER" id="PTHR13119">
    <property type="entry name" value="ZINC FINGER CCCH DOMAIN-CONTAINING PROTEI"/>
    <property type="match status" value="1"/>
</dbReference>
<dbReference type="GO" id="GO:0045892">
    <property type="term" value="P:negative regulation of DNA-templated transcription"/>
    <property type="evidence" value="ECO:0007669"/>
    <property type="project" value="InterPro"/>
</dbReference>
<feature type="compositionally biased region" description="Low complexity" evidence="6">
    <location>
        <begin position="346"/>
        <end position="371"/>
    </location>
</feature>
<dbReference type="Proteomes" id="UP000541610">
    <property type="component" value="Unassembled WGS sequence"/>
</dbReference>
<evidence type="ECO:0000256" key="6">
    <source>
        <dbReference type="SAM" id="MobiDB-lite"/>
    </source>
</evidence>
<keyword evidence="2" id="KW-0677">Repeat</keyword>
<feature type="compositionally biased region" description="Low complexity" evidence="6">
    <location>
        <begin position="437"/>
        <end position="457"/>
    </location>
</feature>
<evidence type="ECO:0000313" key="8">
    <source>
        <dbReference type="EMBL" id="KAF4693679.1"/>
    </source>
</evidence>
<gene>
    <name evidence="8" type="ORF">FOZ60_010352</name>
</gene>
<evidence type="ECO:0000256" key="2">
    <source>
        <dbReference type="ARBA" id="ARBA00022737"/>
    </source>
</evidence>
<dbReference type="Pfam" id="PF00642">
    <property type="entry name" value="zf-CCCH"/>
    <property type="match status" value="1"/>
</dbReference>
<proteinExistence type="predicted"/>
<dbReference type="PROSITE" id="PS50103">
    <property type="entry name" value="ZF_C3H1"/>
    <property type="match status" value="2"/>
</dbReference>
<organism evidence="8 9">
    <name type="scientific">Perkinsus olseni</name>
    <name type="common">Perkinsus atlanticus</name>
    <dbReference type="NCBI Taxonomy" id="32597"/>
    <lineage>
        <taxon>Eukaryota</taxon>
        <taxon>Sar</taxon>
        <taxon>Alveolata</taxon>
        <taxon>Perkinsozoa</taxon>
        <taxon>Perkinsea</taxon>
        <taxon>Perkinsida</taxon>
        <taxon>Perkinsidae</taxon>
        <taxon>Perkinsus</taxon>
    </lineage>
</organism>
<keyword evidence="4 5" id="KW-0862">Zinc</keyword>
<dbReference type="GO" id="GO:0008270">
    <property type="term" value="F:zinc ion binding"/>
    <property type="evidence" value="ECO:0007669"/>
    <property type="project" value="UniProtKB-KW"/>
</dbReference>
<feature type="domain" description="C3H1-type" evidence="7">
    <location>
        <begin position="66"/>
        <end position="93"/>
    </location>
</feature>
<evidence type="ECO:0000256" key="3">
    <source>
        <dbReference type="ARBA" id="ARBA00022771"/>
    </source>
</evidence>
<dbReference type="InterPro" id="IPR000571">
    <property type="entry name" value="Znf_CCCH"/>
</dbReference>
<dbReference type="GO" id="GO:0003723">
    <property type="term" value="F:RNA binding"/>
    <property type="evidence" value="ECO:0007669"/>
    <property type="project" value="InterPro"/>
</dbReference>
<dbReference type="Gene3D" id="4.10.1000.10">
    <property type="entry name" value="Zinc finger, CCCH-type"/>
    <property type="match status" value="2"/>
</dbReference>